<protein>
    <recommendedName>
        <fullName evidence="3">Tat (Twin-arginine translocation) pathway signal sequence</fullName>
    </recommendedName>
</protein>
<dbReference type="EMBL" id="FOMX01000003">
    <property type="protein sequence ID" value="SFD65876.1"/>
    <property type="molecule type" value="Genomic_DNA"/>
</dbReference>
<organism evidence="1 2">
    <name type="scientific">Nannocystis exedens</name>
    <dbReference type="NCBI Taxonomy" id="54"/>
    <lineage>
        <taxon>Bacteria</taxon>
        <taxon>Pseudomonadati</taxon>
        <taxon>Myxococcota</taxon>
        <taxon>Polyangia</taxon>
        <taxon>Nannocystales</taxon>
        <taxon>Nannocystaceae</taxon>
        <taxon>Nannocystis</taxon>
    </lineage>
</organism>
<dbReference type="OrthoDB" id="9146593at2"/>
<dbReference type="PROSITE" id="PS51318">
    <property type="entry name" value="TAT"/>
    <property type="match status" value="1"/>
</dbReference>
<dbReference type="InterPro" id="IPR011447">
    <property type="entry name" value="DUF1552"/>
</dbReference>
<reference evidence="2" key="1">
    <citation type="submission" date="2016-10" db="EMBL/GenBank/DDBJ databases">
        <authorList>
            <person name="Varghese N."/>
            <person name="Submissions S."/>
        </authorList>
    </citation>
    <scope>NUCLEOTIDE SEQUENCE [LARGE SCALE GENOMIC DNA]</scope>
    <source>
        <strain evidence="2">ATCC 25963</strain>
    </source>
</reference>
<proteinExistence type="predicted"/>
<sequence length="443" mass="46326">MKSTTRHALSRRALLAGGAVAVGLPFLDVMRPSARAAGPVRPRRLLCYFVPNGVRGDAWFPAPDSELQLSPSLAALAPVKDRLIVFSGLANAPGMPELPGSHASGTAAFLTARKARRSEVDLHVGVSLDQRFAAANAGATPLASLQLGCEGGGSFGACDIGFACAYHRSISWSSPTTPLPKLTSPRLAFDVILAGDDPGASAAARAGRRAARRSVLDVVLADVHDLESDLGAADRVRLDAYLDGLRALERQVDAPTGLGACTAASPPGEPADFPVHVDMMTELMVLALTCDRTRAISFMLGNAASNRAFPFLGVEGGHHDLSHHAGDAAKIAGLRRVDAWQAAQFARLLRRLADTPDGDGDLLRSTVVLLGSDVGDGNSHTHHDLPVLLAGGDDLWGGGRHLVYETGTPLARLYVSILQALGLPDTRFGEDGDGPLPGLRLDA</sequence>
<dbReference type="Proteomes" id="UP000199400">
    <property type="component" value="Unassembled WGS sequence"/>
</dbReference>
<accession>A0A1I1U4W2</accession>
<gene>
    <name evidence="1" type="ORF">SAMN02745121_00979</name>
</gene>
<keyword evidence="2" id="KW-1185">Reference proteome</keyword>
<name>A0A1I1U4W2_9BACT</name>
<dbReference type="STRING" id="54.SAMN02745121_00979"/>
<evidence type="ECO:0000313" key="1">
    <source>
        <dbReference type="EMBL" id="SFD65876.1"/>
    </source>
</evidence>
<dbReference type="RefSeq" id="WP_096329475.1">
    <property type="nucleotide sequence ID" value="NZ_FOMX01000003.1"/>
</dbReference>
<evidence type="ECO:0000313" key="2">
    <source>
        <dbReference type="Proteomes" id="UP000199400"/>
    </source>
</evidence>
<dbReference type="Pfam" id="PF07586">
    <property type="entry name" value="HXXSHH"/>
    <property type="match status" value="1"/>
</dbReference>
<dbReference type="InterPro" id="IPR006311">
    <property type="entry name" value="TAT_signal"/>
</dbReference>
<evidence type="ECO:0008006" key="3">
    <source>
        <dbReference type="Google" id="ProtNLM"/>
    </source>
</evidence>
<dbReference type="AlphaFoldDB" id="A0A1I1U4W2"/>